<dbReference type="RefSeq" id="WP_015499343.1">
    <property type="nucleotide sequence ID" value="NC_020911.1"/>
</dbReference>
<dbReference type="HOGENOM" id="CLU_077949_0_0_5"/>
<dbReference type="AlphaFoldDB" id="M9R6B6"/>
<dbReference type="InterPro" id="IPR028994">
    <property type="entry name" value="Integrin_alpha_N"/>
</dbReference>
<dbReference type="SUPFAM" id="SSF69318">
    <property type="entry name" value="Integrin alpha N-terminal domain"/>
    <property type="match status" value="1"/>
</dbReference>
<reference evidence="1 2" key="1">
    <citation type="journal article" date="2013" name="PLoS ONE">
        <title>Poles Apart: Arctic and Antarctic Octadecabacter strains Share High Genome Plasticity and a New Type of Xanthorhodopsin.</title>
        <authorList>
            <person name="Vollmers J."/>
            <person name="Voget S."/>
            <person name="Dietrich S."/>
            <person name="Gollnow K."/>
            <person name="Smits M."/>
            <person name="Meyer K."/>
            <person name="Brinkhoff T."/>
            <person name="Simon M."/>
            <person name="Daniel R."/>
        </authorList>
    </citation>
    <scope>NUCLEOTIDE SEQUENCE [LARGE SCALE GENOMIC DNA]</scope>
    <source>
        <strain evidence="1 2">307</strain>
    </source>
</reference>
<sequence>MARAPRQTLQALRGLARGAGPAVCLGLAGAAWADVIIDEVVGAGFRGETDAYHHCILGDCIEWSALEIVGRAPDGTQTSRVFEAGAGFVFEDTGVRFWDVTGDGQFEVVVILTSLTSLTLGASLAVYNAEGLIAQTPHIGQTQRWLAPVGAADFDGDGRIEVAFVDRPHLAKTLRVFEWDGAGLVLDAELAGLTNHRIGENFISSGVRACGAGPEMVTADADWSELMVTRMDGGTLAARSLGAYSPERLAAALDCGL</sequence>
<dbReference type="STRING" id="391626.OAN307_c16360"/>
<name>M9R6B6_9RHOB</name>
<organism evidence="1 2">
    <name type="scientific">Octadecabacter antarcticus 307</name>
    <dbReference type="NCBI Taxonomy" id="391626"/>
    <lineage>
        <taxon>Bacteria</taxon>
        <taxon>Pseudomonadati</taxon>
        <taxon>Pseudomonadota</taxon>
        <taxon>Alphaproteobacteria</taxon>
        <taxon>Rhodobacterales</taxon>
        <taxon>Roseobacteraceae</taxon>
        <taxon>Octadecabacter</taxon>
    </lineage>
</organism>
<dbReference type="OrthoDB" id="58662at2"/>
<evidence type="ECO:0000313" key="1">
    <source>
        <dbReference type="EMBL" id="AGI67308.1"/>
    </source>
</evidence>
<protein>
    <recommendedName>
        <fullName evidence="3">VCBS repeat-containing protein</fullName>
    </recommendedName>
</protein>
<gene>
    <name evidence="1" type="ORF">OAN307_c16360</name>
</gene>
<evidence type="ECO:0000313" key="2">
    <source>
        <dbReference type="Proteomes" id="UP000005307"/>
    </source>
</evidence>
<dbReference type="KEGG" id="oat:OAN307_c16360"/>
<dbReference type="EMBL" id="CP003740">
    <property type="protein sequence ID" value="AGI67308.1"/>
    <property type="molecule type" value="Genomic_DNA"/>
</dbReference>
<evidence type="ECO:0008006" key="3">
    <source>
        <dbReference type="Google" id="ProtNLM"/>
    </source>
</evidence>
<accession>M9R6B6</accession>
<keyword evidence="2" id="KW-1185">Reference proteome</keyword>
<proteinExistence type="predicted"/>
<dbReference type="Proteomes" id="UP000005307">
    <property type="component" value="Chromosome"/>
</dbReference>
<dbReference type="eggNOG" id="ENOG502ZC7S">
    <property type="taxonomic scope" value="Bacteria"/>
</dbReference>